<evidence type="ECO:0000256" key="6">
    <source>
        <dbReference type="SAM" id="MobiDB-lite"/>
    </source>
</evidence>
<feature type="transmembrane region" description="Helical" evidence="7">
    <location>
        <begin position="158"/>
        <end position="185"/>
    </location>
</feature>
<dbReference type="GO" id="GO:0005886">
    <property type="term" value="C:plasma membrane"/>
    <property type="evidence" value="ECO:0007669"/>
    <property type="project" value="UniProtKB-SubCell"/>
</dbReference>
<evidence type="ECO:0000256" key="2">
    <source>
        <dbReference type="ARBA" id="ARBA00022475"/>
    </source>
</evidence>
<dbReference type="OrthoDB" id="9815525at2"/>
<keyword evidence="3 7" id="KW-0812">Transmembrane</keyword>
<organism evidence="8 9">
    <name type="scientific">Streptomyces adustus</name>
    <dbReference type="NCBI Taxonomy" id="1609272"/>
    <lineage>
        <taxon>Bacteria</taxon>
        <taxon>Bacillati</taxon>
        <taxon>Actinomycetota</taxon>
        <taxon>Actinomycetes</taxon>
        <taxon>Kitasatosporales</taxon>
        <taxon>Streptomycetaceae</taxon>
        <taxon>Streptomyces</taxon>
    </lineage>
</organism>
<feature type="transmembrane region" description="Helical" evidence="7">
    <location>
        <begin position="197"/>
        <end position="218"/>
    </location>
</feature>
<feature type="region of interest" description="Disordered" evidence="6">
    <location>
        <begin position="1"/>
        <end position="57"/>
    </location>
</feature>
<proteinExistence type="predicted"/>
<dbReference type="Proteomes" id="UP000325849">
    <property type="component" value="Unassembled WGS sequence"/>
</dbReference>
<dbReference type="AlphaFoldDB" id="A0A5N8VPY2"/>
<dbReference type="InterPro" id="IPR036259">
    <property type="entry name" value="MFS_trans_sf"/>
</dbReference>
<keyword evidence="5 7" id="KW-0472">Membrane</keyword>
<keyword evidence="4 7" id="KW-1133">Transmembrane helix</keyword>
<feature type="transmembrane region" description="Helical" evidence="7">
    <location>
        <begin position="405"/>
        <end position="425"/>
    </location>
</feature>
<dbReference type="Pfam" id="PF07690">
    <property type="entry name" value="MFS_1"/>
    <property type="match status" value="1"/>
</dbReference>
<feature type="transmembrane region" description="Helical" evidence="7">
    <location>
        <begin position="68"/>
        <end position="92"/>
    </location>
</feature>
<evidence type="ECO:0000256" key="7">
    <source>
        <dbReference type="SAM" id="Phobius"/>
    </source>
</evidence>
<comment type="subcellular location">
    <subcellularLocation>
        <location evidence="1">Cell membrane</location>
        <topology evidence="1">Multi-pass membrane protein</topology>
    </subcellularLocation>
</comment>
<feature type="transmembrane region" description="Helical" evidence="7">
    <location>
        <begin position="365"/>
        <end position="385"/>
    </location>
</feature>
<dbReference type="CDD" id="cd06173">
    <property type="entry name" value="MFS_MefA_like"/>
    <property type="match status" value="1"/>
</dbReference>
<name>A0A5N8VPY2_9ACTN</name>
<sequence length="459" mass="47126">MGHEGRRDGGERDGAAPHGPTHGGPPEAAYDGPHDGPHDGPPGPAHGGPHDPPSAAERPLWRQRDFGIFWAAQTLSVLGDSFALIALPLLVLQATGSLARMGLLTAVGGAASVLAALFAGAVVDRVDRRRLLIGCDLVRMVLYGVIPLVWLFGPQVWLLYTILPLCEAVGMLFAVGYVTVVRTLVRGVRLTEANGRLNATAAAAGVLGPLGAGLVAAWTGPATAVAVDAASFGVSAACMVLVRFQGRAGGGADRPAERAGLWRDLRAGVSFLYGHPVLRALTALLFVFSFLTLGLNDLVIYHVKHDLRHDDDTVGTVMAVGALGTITGSLLVARVRGRFGLGATWTGSVAGCGLAFAGLGRAADIPVVAALSAAFLACVAVAGTCSLSLRQEVTPEHLLGRVTSAFWTIQYAAAPVGAVVLTGAAQRWGTAPVGLVAGTACVLIAIAALFTPLRGPDRG</sequence>
<keyword evidence="9" id="KW-1185">Reference proteome</keyword>
<feature type="compositionally biased region" description="Basic and acidic residues" evidence="6">
    <location>
        <begin position="1"/>
        <end position="15"/>
    </location>
</feature>
<gene>
    <name evidence="8" type="ORF">FNH09_37510</name>
</gene>
<feature type="transmembrane region" description="Helical" evidence="7">
    <location>
        <begin position="265"/>
        <end position="293"/>
    </location>
</feature>
<feature type="transmembrane region" description="Helical" evidence="7">
    <location>
        <begin position="224"/>
        <end position="244"/>
    </location>
</feature>
<dbReference type="GO" id="GO:0022857">
    <property type="term" value="F:transmembrane transporter activity"/>
    <property type="evidence" value="ECO:0007669"/>
    <property type="project" value="InterPro"/>
</dbReference>
<accession>A0A5N8VPY2</accession>
<dbReference type="SUPFAM" id="SSF103473">
    <property type="entry name" value="MFS general substrate transporter"/>
    <property type="match status" value="1"/>
</dbReference>
<evidence type="ECO:0000256" key="1">
    <source>
        <dbReference type="ARBA" id="ARBA00004651"/>
    </source>
</evidence>
<feature type="transmembrane region" description="Helical" evidence="7">
    <location>
        <begin position="313"/>
        <end position="332"/>
    </location>
</feature>
<feature type="transmembrane region" description="Helical" evidence="7">
    <location>
        <begin position="131"/>
        <end position="152"/>
    </location>
</feature>
<dbReference type="PANTHER" id="PTHR23513">
    <property type="entry name" value="INTEGRAL MEMBRANE EFFLUX PROTEIN-RELATED"/>
    <property type="match status" value="1"/>
</dbReference>
<dbReference type="EMBL" id="VJZD01000243">
    <property type="protein sequence ID" value="MPY36716.1"/>
    <property type="molecule type" value="Genomic_DNA"/>
</dbReference>
<dbReference type="RefSeq" id="WP_152894343.1">
    <property type="nucleotide sequence ID" value="NZ_VJZD01000243.1"/>
</dbReference>
<evidence type="ECO:0000256" key="3">
    <source>
        <dbReference type="ARBA" id="ARBA00022692"/>
    </source>
</evidence>
<feature type="transmembrane region" description="Helical" evidence="7">
    <location>
        <begin position="431"/>
        <end position="453"/>
    </location>
</feature>
<evidence type="ECO:0000256" key="4">
    <source>
        <dbReference type="ARBA" id="ARBA00022989"/>
    </source>
</evidence>
<evidence type="ECO:0000313" key="8">
    <source>
        <dbReference type="EMBL" id="MPY36716.1"/>
    </source>
</evidence>
<dbReference type="InterPro" id="IPR011701">
    <property type="entry name" value="MFS"/>
</dbReference>
<feature type="compositionally biased region" description="Low complexity" evidence="6">
    <location>
        <begin position="16"/>
        <end position="31"/>
    </location>
</feature>
<keyword evidence="2" id="KW-1003">Cell membrane</keyword>
<feature type="transmembrane region" description="Helical" evidence="7">
    <location>
        <begin position="339"/>
        <end position="359"/>
    </location>
</feature>
<dbReference type="Gene3D" id="1.20.1250.20">
    <property type="entry name" value="MFS general substrate transporter like domains"/>
    <property type="match status" value="1"/>
</dbReference>
<reference evidence="8 9" key="1">
    <citation type="submission" date="2019-07" db="EMBL/GenBank/DDBJ databases">
        <title>New species of Amycolatopsis and Streptomyces.</title>
        <authorList>
            <person name="Duangmal K."/>
            <person name="Teo W.F.A."/>
            <person name="Lipun K."/>
        </authorList>
    </citation>
    <scope>NUCLEOTIDE SEQUENCE [LARGE SCALE GENOMIC DNA]</scope>
    <source>
        <strain evidence="8 9">NBRC 109810</strain>
    </source>
</reference>
<evidence type="ECO:0000256" key="5">
    <source>
        <dbReference type="ARBA" id="ARBA00023136"/>
    </source>
</evidence>
<feature type="transmembrane region" description="Helical" evidence="7">
    <location>
        <begin position="98"/>
        <end position="119"/>
    </location>
</feature>
<comment type="caution">
    <text evidence="8">The sequence shown here is derived from an EMBL/GenBank/DDBJ whole genome shotgun (WGS) entry which is preliminary data.</text>
</comment>
<protein>
    <submittedName>
        <fullName evidence="8">MFS transporter</fullName>
    </submittedName>
</protein>
<dbReference type="PANTHER" id="PTHR23513:SF6">
    <property type="entry name" value="MAJOR FACILITATOR SUPERFAMILY ASSOCIATED DOMAIN-CONTAINING PROTEIN"/>
    <property type="match status" value="1"/>
</dbReference>
<evidence type="ECO:0000313" key="9">
    <source>
        <dbReference type="Proteomes" id="UP000325849"/>
    </source>
</evidence>